<keyword evidence="2 9" id="KW-0004">4Fe-4S</keyword>
<feature type="domain" description="Radical SAM core" evidence="12">
    <location>
        <begin position="162"/>
        <end position="394"/>
    </location>
</feature>
<dbReference type="SFLD" id="SFLDF00273">
    <property type="entry name" value="(dimethylallyl)adenosine_tRNA"/>
    <property type="match status" value="1"/>
</dbReference>
<evidence type="ECO:0000256" key="8">
    <source>
        <dbReference type="ARBA" id="ARBA00033765"/>
    </source>
</evidence>
<keyword evidence="14" id="KW-1185">Reference proteome</keyword>
<evidence type="ECO:0000256" key="1">
    <source>
        <dbReference type="ARBA" id="ARBA00003234"/>
    </source>
</evidence>
<dbReference type="PROSITE" id="PS51449">
    <property type="entry name" value="MTTASE_N"/>
    <property type="match status" value="1"/>
</dbReference>
<dbReference type="InterPro" id="IPR006638">
    <property type="entry name" value="Elp3/MiaA/NifB-like_rSAM"/>
</dbReference>
<dbReference type="GO" id="GO:0035597">
    <property type="term" value="F:tRNA-2-methylthio-N(6)-dimethylallyladenosine(37) synthase activity"/>
    <property type="evidence" value="ECO:0007669"/>
    <property type="project" value="UniProtKB-EC"/>
</dbReference>
<dbReference type="Proteomes" id="UP001549143">
    <property type="component" value="Unassembled WGS sequence"/>
</dbReference>
<dbReference type="SFLD" id="SFLDS00029">
    <property type="entry name" value="Radical_SAM"/>
    <property type="match status" value="1"/>
</dbReference>
<dbReference type="InterPro" id="IPR002792">
    <property type="entry name" value="TRAM_dom"/>
</dbReference>
<dbReference type="PANTHER" id="PTHR43020:SF2">
    <property type="entry name" value="MITOCHONDRIAL TRNA METHYLTHIOTRANSFERASE CDK5RAP1"/>
    <property type="match status" value="1"/>
</dbReference>
<evidence type="ECO:0000313" key="14">
    <source>
        <dbReference type="Proteomes" id="UP001549143"/>
    </source>
</evidence>
<dbReference type="NCBIfam" id="TIGR01574">
    <property type="entry name" value="miaB-methiolase"/>
    <property type="match status" value="1"/>
</dbReference>
<dbReference type="Gene3D" id="3.40.50.12160">
    <property type="entry name" value="Methylthiotransferase, N-terminal domain"/>
    <property type="match status" value="1"/>
</dbReference>
<evidence type="ECO:0000259" key="12">
    <source>
        <dbReference type="PROSITE" id="PS51918"/>
    </source>
</evidence>
<dbReference type="InterPro" id="IPR020612">
    <property type="entry name" value="Methylthiotransferase_CS"/>
</dbReference>
<feature type="binding site" evidence="9">
    <location>
        <position position="60"/>
    </location>
    <ligand>
        <name>[4Fe-4S] cluster</name>
        <dbReference type="ChEBI" id="CHEBI:49883"/>
        <label>1</label>
    </ligand>
</feature>
<feature type="binding site" evidence="9">
    <location>
        <position position="176"/>
    </location>
    <ligand>
        <name>[4Fe-4S] cluster</name>
        <dbReference type="ChEBI" id="CHEBI:49883"/>
        <label>2</label>
        <note>4Fe-4S-S-AdoMet</note>
    </ligand>
</feature>
<dbReference type="RefSeq" id="WP_354150432.1">
    <property type="nucleotide sequence ID" value="NZ_JBEPMN010000002.1"/>
</dbReference>
<evidence type="ECO:0000256" key="5">
    <source>
        <dbReference type="ARBA" id="ARBA00022723"/>
    </source>
</evidence>
<protein>
    <recommendedName>
        <fullName evidence="8 9">tRNA-2-methylthio-N(6)-dimethylallyladenosine synthase</fullName>
        <ecNumber evidence="8 9">2.8.4.3</ecNumber>
    </recommendedName>
    <alternativeName>
        <fullName evidence="9">(Dimethylallyl)adenosine tRNA methylthiotransferase MiaB</fullName>
    </alternativeName>
    <alternativeName>
        <fullName evidence="9">tRNA-i(6)A37 methylthiotransferase</fullName>
    </alternativeName>
</protein>
<feature type="domain" description="TRAM" evidence="10">
    <location>
        <begin position="397"/>
        <end position="458"/>
    </location>
</feature>
<comment type="function">
    <text evidence="1 9">Catalyzes the methylthiolation of N6-(dimethylallyl)adenosine (i(6)A), leading to the formation of 2-methylthio-N6-(dimethylallyl)adenosine (ms(2)i(6)A) at position 37 in tRNAs that read codons beginning with uridine.</text>
</comment>
<dbReference type="PROSITE" id="PS51918">
    <property type="entry name" value="RADICAL_SAM"/>
    <property type="match status" value="1"/>
</dbReference>
<keyword evidence="7 9" id="KW-0411">Iron-sulfur</keyword>
<comment type="subcellular location">
    <subcellularLocation>
        <location evidence="9">Cytoplasm</location>
    </subcellularLocation>
</comment>
<comment type="cofactor">
    <cofactor evidence="9">
        <name>[4Fe-4S] cluster</name>
        <dbReference type="ChEBI" id="CHEBI:49883"/>
    </cofactor>
    <text evidence="9">Binds 2 [4Fe-4S] clusters. One cluster is coordinated with 3 cysteines and an exchangeable S-adenosyl-L-methionine.</text>
</comment>
<comment type="caution">
    <text evidence="13">The sequence shown here is derived from an EMBL/GenBank/DDBJ whole genome shotgun (WGS) entry which is preliminary data.</text>
</comment>
<gene>
    <name evidence="9" type="primary">miaB</name>
    <name evidence="13" type="ORF">ABID44_000855</name>
</gene>
<feature type="binding site" evidence="9">
    <location>
        <position position="180"/>
    </location>
    <ligand>
        <name>[4Fe-4S] cluster</name>
        <dbReference type="ChEBI" id="CHEBI:49883"/>
        <label>2</label>
        <note>4Fe-4S-S-AdoMet</note>
    </ligand>
</feature>
<name>A0ABV2KHI8_9HYPH</name>
<dbReference type="PROSITE" id="PS50926">
    <property type="entry name" value="TRAM"/>
    <property type="match status" value="1"/>
</dbReference>
<dbReference type="NCBIfam" id="TIGR00089">
    <property type="entry name" value="MiaB/RimO family radical SAM methylthiotransferase"/>
    <property type="match status" value="1"/>
</dbReference>
<dbReference type="SFLD" id="SFLDG01082">
    <property type="entry name" value="B12-binding_domain_containing"/>
    <property type="match status" value="1"/>
</dbReference>
<dbReference type="SMART" id="SM00729">
    <property type="entry name" value="Elp3"/>
    <property type="match status" value="1"/>
</dbReference>
<dbReference type="PANTHER" id="PTHR43020">
    <property type="entry name" value="CDK5 REGULATORY SUBUNIT-ASSOCIATED PROTEIN 1"/>
    <property type="match status" value="1"/>
</dbReference>
<keyword evidence="5 9" id="KW-0479">Metal-binding</keyword>
<organism evidence="13 14">
    <name type="scientific">Aquamicrobium ahrensii</name>
    <dbReference type="NCBI Taxonomy" id="469551"/>
    <lineage>
        <taxon>Bacteria</taxon>
        <taxon>Pseudomonadati</taxon>
        <taxon>Pseudomonadota</taxon>
        <taxon>Alphaproteobacteria</taxon>
        <taxon>Hyphomicrobiales</taxon>
        <taxon>Phyllobacteriaceae</taxon>
        <taxon>Aquamicrobium</taxon>
    </lineage>
</organism>
<evidence type="ECO:0000256" key="2">
    <source>
        <dbReference type="ARBA" id="ARBA00022485"/>
    </source>
</evidence>
<proteinExistence type="inferred from homology"/>
<dbReference type="Pfam" id="PF01938">
    <property type="entry name" value="TRAM"/>
    <property type="match status" value="1"/>
</dbReference>
<dbReference type="InterPro" id="IPR023404">
    <property type="entry name" value="rSAM_horseshoe"/>
</dbReference>
<dbReference type="InterPro" id="IPR058240">
    <property type="entry name" value="rSAM_sf"/>
</dbReference>
<reference evidence="13 14" key="1">
    <citation type="submission" date="2024-06" db="EMBL/GenBank/DDBJ databases">
        <title>Genomic Encyclopedia of Type Strains, Phase IV (KMG-IV): sequencing the most valuable type-strain genomes for metagenomic binning, comparative biology and taxonomic classification.</title>
        <authorList>
            <person name="Goeker M."/>
        </authorList>
    </citation>
    <scope>NUCLEOTIDE SEQUENCE [LARGE SCALE GENOMIC DNA]</scope>
    <source>
        <strain evidence="13 14">DSM 19730</strain>
    </source>
</reference>
<comment type="similarity">
    <text evidence="9">Belongs to the methylthiotransferase family. MiaB subfamily.</text>
</comment>
<dbReference type="InterPro" id="IPR007197">
    <property type="entry name" value="rSAM"/>
</dbReference>
<evidence type="ECO:0000256" key="6">
    <source>
        <dbReference type="ARBA" id="ARBA00023004"/>
    </source>
</evidence>
<dbReference type="Pfam" id="PF04055">
    <property type="entry name" value="Radical_SAM"/>
    <property type="match status" value="1"/>
</dbReference>
<feature type="binding site" evidence="9">
    <location>
        <position position="98"/>
    </location>
    <ligand>
        <name>[4Fe-4S] cluster</name>
        <dbReference type="ChEBI" id="CHEBI:49883"/>
        <label>1</label>
    </ligand>
</feature>
<dbReference type="Gene3D" id="3.80.30.20">
    <property type="entry name" value="tm_1862 like domain"/>
    <property type="match status" value="1"/>
</dbReference>
<evidence type="ECO:0000256" key="4">
    <source>
        <dbReference type="ARBA" id="ARBA00022691"/>
    </source>
</evidence>
<dbReference type="EMBL" id="JBEPMN010000002">
    <property type="protein sequence ID" value="MET3660541.1"/>
    <property type="molecule type" value="Genomic_DNA"/>
</dbReference>
<dbReference type="InterPro" id="IPR006463">
    <property type="entry name" value="MiaB_methiolase"/>
</dbReference>
<dbReference type="EC" id="2.8.4.3" evidence="8 9"/>
<feature type="binding site" evidence="9">
    <location>
        <position position="24"/>
    </location>
    <ligand>
        <name>[4Fe-4S] cluster</name>
        <dbReference type="ChEBI" id="CHEBI:49883"/>
        <label>1</label>
    </ligand>
</feature>
<comment type="catalytic activity">
    <reaction evidence="9">
        <text>N(6)-dimethylallyladenosine(37) in tRNA + (sulfur carrier)-SH + AH2 + 2 S-adenosyl-L-methionine = 2-methylsulfanyl-N(6)-dimethylallyladenosine(37) in tRNA + (sulfur carrier)-H + 5'-deoxyadenosine + L-methionine + A + S-adenosyl-L-homocysteine + 2 H(+)</text>
        <dbReference type="Rhea" id="RHEA:37067"/>
        <dbReference type="Rhea" id="RHEA-COMP:10375"/>
        <dbReference type="Rhea" id="RHEA-COMP:10376"/>
        <dbReference type="Rhea" id="RHEA-COMP:14737"/>
        <dbReference type="Rhea" id="RHEA-COMP:14739"/>
        <dbReference type="ChEBI" id="CHEBI:13193"/>
        <dbReference type="ChEBI" id="CHEBI:15378"/>
        <dbReference type="ChEBI" id="CHEBI:17319"/>
        <dbReference type="ChEBI" id="CHEBI:17499"/>
        <dbReference type="ChEBI" id="CHEBI:29917"/>
        <dbReference type="ChEBI" id="CHEBI:57844"/>
        <dbReference type="ChEBI" id="CHEBI:57856"/>
        <dbReference type="ChEBI" id="CHEBI:59789"/>
        <dbReference type="ChEBI" id="CHEBI:64428"/>
        <dbReference type="ChEBI" id="CHEBI:74415"/>
        <dbReference type="ChEBI" id="CHEBI:74417"/>
        <dbReference type="EC" id="2.8.4.3"/>
    </reaction>
</comment>
<evidence type="ECO:0000313" key="13">
    <source>
        <dbReference type="EMBL" id="MET3660541.1"/>
    </source>
</evidence>
<sequence>MEQTPTLPTEKGTPKKVFVKTYGCQMNVYDSQRMTDALAADGYVATEAIEDADLVLLNTCHIRERAAEKVYSELGRIRDMKAEREINGGELLIGVTGCVAQAEGGEIIRRSPSVDLVVGPQTYHRLPDVLTRVRKGEKVVETEYAIEDKFEHLPKLRRAEVAKRGVTAFLTVQEGCDKFCTFCVVPYTRGSEVSRPVSQIVAEAERLADAGVREVTLLGQNVNAWHGEGPDGSEWGLGRLLFRLAEIPGLARLRYTTSHPRDMDDDLIAAHRDLGALMPYLHLPVQSGSDRILKAMNRRHTSADYLRLIERIRTARADIAMSGDFIVGFPGETEADFQDTLKIVREVSYASAFSFKYSPRPGTPGAEMDGHVDEPVKDERLQRLQALLATQQQAFTTSMIGRTMSTLIEKPGRQPGQKVGRSPWLQPVIVDEKVAEIGDIIDVRITKTGFNSLFAEPV</sequence>
<keyword evidence="4 9" id="KW-0949">S-adenosyl-L-methionine</keyword>
<dbReference type="HAMAP" id="MF_01864">
    <property type="entry name" value="tRNA_metthiotr_MiaB"/>
    <property type="match status" value="1"/>
</dbReference>
<accession>A0ABV2KHI8</accession>
<evidence type="ECO:0000256" key="9">
    <source>
        <dbReference type="HAMAP-Rule" id="MF_01864"/>
    </source>
</evidence>
<evidence type="ECO:0000256" key="3">
    <source>
        <dbReference type="ARBA" id="ARBA00022679"/>
    </source>
</evidence>
<keyword evidence="9" id="KW-0963">Cytoplasm</keyword>
<dbReference type="Pfam" id="PF00919">
    <property type="entry name" value="UPF0004"/>
    <property type="match status" value="1"/>
</dbReference>
<dbReference type="InterPro" id="IPR005839">
    <property type="entry name" value="Methylthiotransferase"/>
</dbReference>
<comment type="subunit">
    <text evidence="9">Monomer.</text>
</comment>
<keyword evidence="9" id="KW-0819">tRNA processing</keyword>
<feature type="domain" description="MTTase N-terminal" evidence="11">
    <location>
        <begin position="15"/>
        <end position="135"/>
    </location>
</feature>
<dbReference type="InterPro" id="IPR013848">
    <property type="entry name" value="Methylthiotransferase_N"/>
</dbReference>
<feature type="binding site" evidence="9">
    <location>
        <position position="183"/>
    </location>
    <ligand>
        <name>[4Fe-4S] cluster</name>
        <dbReference type="ChEBI" id="CHEBI:49883"/>
        <label>2</label>
        <note>4Fe-4S-S-AdoMet</note>
    </ligand>
</feature>
<evidence type="ECO:0000259" key="11">
    <source>
        <dbReference type="PROSITE" id="PS51449"/>
    </source>
</evidence>
<dbReference type="SUPFAM" id="SSF102114">
    <property type="entry name" value="Radical SAM enzymes"/>
    <property type="match status" value="1"/>
</dbReference>
<dbReference type="InterPro" id="IPR038135">
    <property type="entry name" value="Methylthiotransferase_N_sf"/>
</dbReference>
<keyword evidence="6 9" id="KW-0408">Iron</keyword>
<dbReference type="PROSITE" id="PS01278">
    <property type="entry name" value="MTTASE_RADICAL"/>
    <property type="match status" value="1"/>
</dbReference>
<keyword evidence="3 9" id="KW-0808">Transferase</keyword>
<evidence type="ECO:0000259" key="10">
    <source>
        <dbReference type="PROSITE" id="PS50926"/>
    </source>
</evidence>
<evidence type="ECO:0000256" key="7">
    <source>
        <dbReference type="ARBA" id="ARBA00023014"/>
    </source>
</evidence>
<dbReference type="SFLD" id="SFLDG01061">
    <property type="entry name" value="methylthiotransferase"/>
    <property type="match status" value="1"/>
</dbReference>
<dbReference type="CDD" id="cd01335">
    <property type="entry name" value="Radical_SAM"/>
    <property type="match status" value="1"/>
</dbReference>